<keyword evidence="2" id="KW-0964">Secreted</keyword>
<dbReference type="InterPro" id="IPR013783">
    <property type="entry name" value="Ig-like_fold"/>
</dbReference>
<feature type="chain" id="PRO_5038843206" evidence="6">
    <location>
        <begin position="20"/>
        <end position="1313"/>
    </location>
</feature>
<sequence>MSKNIKKLLLGFCSFLLLADVCAMTHFTKVDVLYASETEDVSTTTSMIYQWSWPKDVNIVKTEKQDWELPVSGASQKNPISHRQLLTLLPSEILVHENGGQKPLKIAWDVTEIPEPIWTGNYVISATIVDPTYHLSEEAAELSCTVCFQETDIALQSLADHTIKGISPSSTKIDLFDYWITNENDPDNIFKEEYRLYGINGFKGVDVGVRHGLLFGIGSNYGWANTTDSSSTPKQGIVENVLYKNGNTNKDGYPRLKSSSLSGDKDSTNSNIFVQDFDILDYLFDPANLNNNIFTGGKKSYENVKGLLQIDKDGYYSYNSDENFAELNKQQKTFTLYDTPAMKENKGLSGGQFFPLNSASDMFQETNGKLSSKILSEVDAKLNHYFGLTMTTSFVQQKGGTNRGKPVTYSFMGDDDVWVFIDGVLVGDVGGCHAATNLDINFQTGEVRVYGNIGTNFDKRTTIKAAFEAAGKATTTGFSGNTFADDTIHTLKFFYLERGHAQANLRLRYNLIPKTETSLIKTDENGKALENATFSLYQADASYQTLNEVSKIITDKNGYAAFMDDEGNPFTLESLKNISNYFVLKESGTPQGYRQTKDIQLQFVKAGSNYALKVNNQWNSGAFARTNIAPTFNLKTIKKKDGSSLNYDSTYITLSSGIIFAVVMKNDNGVWKPVYGNDADGWKVAKDGSFTSLKTAIRKNPNVLVEKGMTGENRKNIPLPGNINAYDFAGGSDFKIAYYYSMESSVDEINYTYEIDELDVATGYSYTYGATLQITDVADTLLVQKLDAAQEPLTGAEFAMYEESGLNVKEDGTYTINSGAKVLQTVTTKNLTEALDGVTLRGGAKFAVSAGTYYIIETKAPAGYVKNDLVVKVVVDTNGVSVNANRENDGIYVKKGIDSLYSSMLQYADADGIDATLHGLKMQLETTDNLDGTWNKQPDSTHLQYTATGYDSITGKAYLGTDVGWSRLNLQQCLEHDSASVNANKQKLNSTNVAGSFKDQTIVQVTNQKVSSLEIKKQVDGEATSSAFTFKIKLTEPKAQSYTAEIYNASGNLIQTMTIDKEATFSLKDKETLRIPTMNYQTSYEIAEINIPASYDVSVQVNQGEVKKQTSINGTIAYGENLVVFTNTVHSKADFRFIKTTNKQVPLAGAGFVLYELNCTEDTHDHANEKISVDQYGQLKDTTEKCWKKFADTNSVAATGEVLFHDLNTQMEYRLIEYKAPSGYLQPDGQWKLSYDTQTKKFIVNGIVGSVTGTPAFEKINMSSADYRLPNYQPNDLPSTGHGGNTIAYVIGGILLMLGGFGMYRYRTRREGG</sequence>
<dbReference type="InterPro" id="IPR037524">
    <property type="entry name" value="PA14/GLEYA"/>
</dbReference>
<dbReference type="RefSeq" id="WP_132224869.1">
    <property type="nucleotide sequence ID" value="NZ_JANKBG010000010.1"/>
</dbReference>
<keyword evidence="10" id="KW-1185">Reference proteome</keyword>
<dbReference type="Gene3D" id="2.60.40.10">
    <property type="entry name" value="Immunoglobulins"/>
    <property type="match status" value="3"/>
</dbReference>
<dbReference type="InterPro" id="IPR055382">
    <property type="entry name" value="DUF7601"/>
</dbReference>
<dbReference type="NCBIfam" id="TIGR01167">
    <property type="entry name" value="LPXTG_anchor"/>
    <property type="match status" value="1"/>
</dbReference>
<comment type="caution">
    <text evidence="9">The sequence shown here is derived from an EMBL/GenBank/DDBJ whole genome shotgun (WGS) entry which is preliminary data.</text>
</comment>
<dbReference type="Proteomes" id="UP000295773">
    <property type="component" value="Unassembled WGS sequence"/>
</dbReference>
<evidence type="ECO:0000256" key="5">
    <source>
        <dbReference type="SAM" id="Phobius"/>
    </source>
</evidence>
<evidence type="ECO:0000259" key="7">
    <source>
        <dbReference type="PROSITE" id="PS50847"/>
    </source>
</evidence>
<feature type="transmembrane region" description="Helical" evidence="5">
    <location>
        <begin position="1287"/>
        <end position="1306"/>
    </location>
</feature>
<keyword evidence="5" id="KW-0812">Transmembrane</keyword>
<proteinExistence type="predicted"/>
<feature type="signal peptide" evidence="6">
    <location>
        <begin position="1"/>
        <end position="19"/>
    </location>
</feature>
<evidence type="ECO:0000313" key="9">
    <source>
        <dbReference type="EMBL" id="TCU59275.1"/>
    </source>
</evidence>
<keyword evidence="1" id="KW-0134">Cell wall</keyword>
<gene>
    <name evidence="9" type="ORF">EDD61_11089</name>
</gene>
<accession>A0A4V2VKC0</accession>
<dbReference type="PROSITE" id="PS51820">
    <property type="entry name" value="PA14"/>
    <property type="match status" value="1"/>
</dbReference>
<evidence type="ECO:0000256" key="3">
    <source>
        <dbReference type="ARBA" id="ARBA00022729"/>
    </source>
</evidence>
<evidence type="ECO:0000313" key="10">
    <source>
        <dbReference type="Proteomes" id="UP000295773"/>
    </source>
</evidence>
<dbReference type="Gene3D" id="2.60.40.1140">
    <property type="entry name" value="Collagen-binding surface protein Cna, B-type domain"/>
    <property type="match status" value="1"/>
</dbReference>
<dbReference type="Pfam" id="PF17802">
    <property type="entry name" value="SpaA"/>
    <property type="match status" value="3"/>
</dbReference>
<keyword evidence="5" id="KW-1133">Transmembrane helix</keyword>
<keyword evidence="3 6" id="KW-0732">Signal</keyword>
<evidence type="ECO:0000259" key="8">
    <source>
        <dbReference type="PROSITE" id="PS51820"/>
    </source>
</evidence>
<protein>
    <submittedName>
        <fullName evidence="9">LPXTG-motif cell wall-anchored protein/fibro-slime domain-containing protein</fullName>
    </submittedName>
</protein>
<dbReference type="EMBL" id="SMBP01000010">
    <property type="protein sequence ID" value="TCU59275.1"/>
    <property type="molecule type" value="Genomic_DNA"/>
</dbReference>
<dbReference type="Pfam" id="PF00746">
    <property type="entry name" value="Gram_pos_anchor"/>
    <property type="match status" value="1"/>
</dbReference>
<keyword evidence="5" id="KW-0472">Membrane</keyword>
<evidence type="ECO:0000256" key="1">
    <source>
        <dbReference type="ARBA" id="ARBA00022512"/>
    </source>
</evidence>
<dbReference type="InterPro" id="IPR019931">
    <property type="entry name" value="LPXTG_anchor"/>
</dbReference>
<name>A0A4V2VKC0_9FIRM</name>
<dbReference type="PROSITE" id="PS50847">
    <property type="entry name" value="GRAM_POS_ANCHORING"/>
    <property type="match status" value="1"/>
</dbReference>
<dbReference type="Pfam" id="PF24547">
    <property type="entry name" value="DUF7601"/>
    <property type="match status" value="1"/>
</dbReference>
<evidence type="ECO:0000256" key="6">
    <source>
        <dbReference type="SAM" id="SignalP"/>
    </source>
</evidence>
<organism evidence="9 10">
    <name type="scientific">Longicatena caecimuris</name>
    <dbReference type="NCBI Taxonomy" id="1796635"/>
    <lineage>
        <taxon>Bacteria</taxon>
        <taxon>Bacillati</taxon>
        <taxon>Bacillota</taxon>
        <taxon>Erysipelotrichia</taxon>
        <taxon>Erysipelotrichales</taxon>
        <taxon>Erysipelotrichaceae</taxon>
        <taxon>Longicatena</taxon>
    </lineage>
</organism>
<reference evidence="9 10" key="1">
    <citation type="submission" date="2019-03" db="EMBL/GenBank/DDBJ databases">
        <title>Genomic Encyclopedia of Type Strains, Phase IV (KMG-IV): sequencing the most valuable type-strain genomes for metagenomic binning, comparative biology and taxonomic classification.</title>
        <authorList>
            <person name="Goeker M."/>
        </authorList>
    </citation>
    <scope>NUCLEOTIDE SEQUENCE [LARGE SCALE GENOMIC DNA]</scope>
    <source>
        <strain evidence="9 10">DSM 29481</strain>
    </source>
</reference>
<dbReference type="InterPro" id="IPR041033">
    <property type="entry name" value="SpaA_PFL_dom_1"/>
</dbReference>
<feature type="domain" description="Gram-positive cocci surface proteins LPxTG" evidence="7">
    <location>
        <begin position="1277"/>
        <end position="1313"/>
    </location>
</feature>
<evidence type="ECO:0000256" key="2">
    <source>
        <dbReference type="ARBA" id="ARBA00022525"/>
    </source>
</evidence>
<feature type="domain" description="PA14" evidence="8">
    <location>
        <begin position="327"/>
        <end position="523"/>
    </location>
</feature>
<evidence type="ECO:0000256" key="4">
    <source>
        <dbReference type="ARBA" id="ARBA00023088"/>
    </source>
</evidence>
<keyword evidence="4" id="KW-0572">Peptidoglycan-anchor</keyword>